<proteinExistence type="predicted"/>
<dbReference type="InterPro" id="IPR028098">
    <property type="entry name" value="Glyco_trans_4-like_N"/>
</dbReference>
<dbReference type="STRING" id="768671.ThimaDRAFT_4744"/>
<keyword evidence="3" id="KW-0808">Transferase</keyword>
<dbReference type="Pfam" id="PF13439">
    <property type="entry name" value="Glyco_transf_4"/>
    <property type="match status" value="1"/>
</dbReference>
<dbReference type="OrthoDB" id="9775208at2"/>
<dbReference type="GO" id="GO:0016757">
    <property type="term" value="F:glycosyltransferase activity"/>
    <property type="evidence" value="ECO:0007669"/>
    <property type="project" value="InterPro"/>
</dbReference>
<dbReference type="Pfam" id="PF00534">
    <property type="entry name" value="Glycos_transf_1"/>
    <property type="match status" value="1"/>
</dbReference>
<accession>F9UIJ1</accession>
<dbReference type="EMBL" id="AFWV01000027">
    <property type="protein sequence ID" value="EGV15973.1"/>
    <property type="molecule type" value="Genomic_DNA"/>
</dbReference>
<gene>
    <name evidence="3" type="ORF">ThimaDRAFT_4744</name>
</gene>
<dbReference type="PANTHER" id="PTHR12526:SF636">
    <property type="entry name" value="BLL3647 PROTEIN"/>
    <property type="match status" value="1"/>
</dbReference>
<evidence type="ECO:0000259" key="2">
    <source>
        <dbReference type="Pfam" id="PF13439"/>
    </source>
</evidence>
<protein>
    <submittedName>
        <fullName evidence="3">Glycosyl transferase group 1</fullName>
    </submittedName>
</protein>
<organism evidence="3 4">
    <name type="scientific">Thiocapsa marina 5811</name>
    <dbReference type="NCBI Taxonomy" id="768671"/>
    <lineage>
        <taxon>Bacteria</taxon>
        <taxon>Pseudomonadati</taxon>
        <taxon>Pseudomonadota</taxon>
        <taxon>Gammaproteobacteria</taxon>
        <taxon>Chromatiales</taxon>
        <taxon>Chromatiaceae</taxon>
        <taxon>Thiocapsa</taxon>
    </lineage>
</organism>
<name>F9UIJ1_9GAMM</name>
<dbReference type="eggNOG" id="COG0438">
    <property type="taxonomic scope" value="Bacteria"/>
</dbReference>
<dbReference type="AlphaFoldDB" id="F9UIJ1"/>
<evidence type="ECO:0000259" key="1">
    <source>
        <dbReference type="Pfam" id="PF00534"/>
    </source>
</evidence>
<sequence length="380" mass="42089">MEKSLIKGRIRVLFIVPSLRRAGAETQVVNLANGLDAEKFDKHLLIFEKEAEQVPRIDPSIRFHQAKRTRRWFDFPLVAQVAKVIDSEGIDVVHCSLQFALLWGWLGSRTAIRKPSVIASLHTTINQGIKSELQDQLLYQWILRACQGIVFVCERQQAYWERKYPFLAGRSEVVYNGVDTDHFDPSAFRSEGQAFRVAHALPDNAIVLANVARFSPEKGQHLLLKACAALEPNVYLVFAGSGPLQGEMRRLANELGLAERVRFAGDLSDVRPLLAAADLLVLPSTAVETFSMAMLEALSMATPVVGSDIGGMAEAVFDGETGALVQPGDVADLTRTIEALVTDRARLKDMGSNGRGLVVKRFSETLMIERTAEVIRRVPR</sequence>
<reference evidence="3 4" key="1">
    <citation type="submission" date="2011-06" db="EMBL/GenBank/DDBJ databases">
        <title>The draft genome of Thiocapsa marina 5811.</title>
        <authorList>
            <consortium name="US DOE Joint Genome Institute (JGI-PGF)"/>
            <person name="Lucas S."/>
            <person name="Han J."/>
            <person name="Cheng J.-F."/>
            <person name="Goodwin L."/>
            <person name="Pitluck S."/>
            <person name="Peters L."/>
            <person name="Land M.L."/>
            <person name="Hauser L."/>
            <person name="Vogl K."/>
            <person name="Liu Z."/>
            <person name="Imhoff J."/>
            <person name="Thiel V."/>
            <person name="Frigaard N.-U."/>
            <person name="Bryant D."/>
            <person name="Woyke T.J."/>
        </authorList>
    </citation>
    <scope>NUCLEOTIDE SEQUENCE [LARGE SCALE GENOMIC DNA]</scope>
    <source>
        <strain evidence="3 4">5811</strain>
    </source>
</reference>
<keyword evidence="4" id="KW-1185">Reference proteome</keyword>
<evidence type="ECO:0000313" key="4">
    <source>
        <dbReference type="Proteomes" id="UP000005459"/>
    </source>
</evidence>
<dbReference type="SUPFAM" id="SSF53756">
    <property type="entry name" value="UDP-Glycosyltransferase/glycogen phosphorylase"/>
    <property type="match status" value="1"/>
</dbReference>
<dbReference type="CDD" id="cd03801">
    <property type="entry name" value="GT4_PimA-like"/>
    <property type="match status" value="1"/>
</dbReference>
<dbReference type="PANTHER" id="PTHR12526">
    <property type="entry name" value="GLYCOSYLTRANSFERASE"/>
    <property type="match status" value="1"/>
</dbReference>
<dbReference type="Gene3D" id="3.40.50.2000">
    <property type="entry name" value="Glycogen Phosphorylase B"/>
    <property type="match status" value="2"/>
</dbReference>
<dbReference type="RefSeq" id="WP_007195612.1">
    <property type="nucleotide sequence ID" value="NZ_AFWV01000027.1"/>
</dbReference>
<feature type="domain" description="Glycosyltransferase subfamily 4-like N-terminal" evidence="2">
    <location>
        <begin position="23"/>
        <end position="181"/>
    </location>
</feature>
<dbReference type="Proteomes" id="UP000005459">
    <property type="component" value="Unassembled WGS sequence"/>
</dbReference>
<dbReference type="InterPro" id="IPR001296">
    <property type="entry name" value="Glyco_trans_1"/>
</dbReference>
<dbReference type="GO" id="GO:1901135">
    <property type="term" value="P:carbohydrate derivative metabolic process"/>
    <property type="evidence" value="ECO:0007669"/>
    <property type="project" value="UniProtKB-ARBA"/>
</dbReference>
<evidence type="ECO:0000313" key="3">
    <source>
        <dbReference type="EMBL" id="EGV15973.1"/>
    </source>
</evidence>
<feature type="domain" description="Glycosyl transferase family 1" evidence="1">
    <location>
        <begin position="195"/>
        <end position="355"/>
    </location>
</feature>